<proteinExistence type="inferred from homology"/>
<feature type="transmembrane region" description="Helical" evidence="7">
    <location>
        <begin position="306"/>
        <end position="334"/>
    </location>
</feature>
<dbReference type="Proteomes" id="UP001273166">
    <property type="component" value="Unassembled WGS sequence"/>
</dbReference>
<organism evidence="8 9">
    <name type="scientific">Chaetomium strumarium</name>
    <dbReference type="NCBI Taxonomy" id="1170767"/>
    <lineage>
        <taxon>Eukaryota</taxon>
        <taxon>Fungi</taxon>
        <taxon>Dikarya</taxon>
        <taxon>Ascomycota</taxon>
        <taxon>Pezizomycotina</taxon>
        <taxon>Sordariomycetes</taxon>
        <taxon>Sordariomycetidae</taxon>
        <taxon>Sordariales</taxon>
        <taxon>Chaetomiaceae</taxon>
        <taxon>Chaetomium</taxon>
    </lineage>
</organism>
<comment type="subcellular location">
    <subcellularLocation>
        <location evidence="1">Endomembrane system</location>
        <topology evidence="1">Multi-pass membrane protein</topology>
    </subcellularLocation>
</comment>
<dbReference type="PANTHER" id="PTHR23514">
    <property type="entry name" value="BYPASS OF STOP CODON PROTEIN 6"/>
    <property type="match status" value="1"/>
</dbReference>
<keyword evidence="3" id="KW-0813">Transport</keyword>
<feature type="transmembrane region" description="Helical" evidence="7">
    <location>
        <begin position="85"/>
        <end position="107"/>
    </location>
</feature>
<evidence type="ECO:0000256" key="7">
    <source>
        <dbReference type="SAM" id="Phobius"/>
    </source>
</evidence>
<evidence type="ECO:0000256" key="5">
    <source>
        <dbReference type="ARBA" id="ARBA00022989"/>
    </source>
</evidence>
<gene>
    <name evidence="8" type="ORF">B0T15DRAFT_168301</name>
</gene>
<evidence type="ECO:0000256" key="4">
    <source>
        <dbReference type="ARBA" id="ARBA00022692"/>
    </source>
</evidence>
<keyword evidence="5 7" id="KW-1133">Transmembrane helix</keyword>
<evidence type="ECO:0000313" key="8">
    <source>
        <dbReference type="EMBL" id="KAK3307239.1"/>
    </source>
</evidence>
<dbReference type="EMBL" id="JAUDZG010000003">
    <property type="protein sequence ID" value="KAK3307239.1"/>
    <property type="molecule type" value="Genomic_DNA"/>
</dbReference>
<feature type="transmembrane region" description="Helical" evidence="7">
    <location>
        <begin position="434"/>
        <end position="451"/>
    </location>
</feature>
<evidence type="ECO:0000256" key="2">
    <source>
        <dbReference type="ARBA" id="ARBA00008335"/>
    </source>
</evidence>
<evidence type="ECO:0000256" key="3">
    <source>
        <dbReference type="ARBA" id="ARBA00022448"/>
    </source>
</evidence>
<dbReference type="SUPFAM" id="SSF103473">
    <property type="entry name" value="MFS general substrate transporter"/>
    <property type="match status" value="1"/>
</dbReference>
<evidence type="ECO:0000256" key="1">
    <source>
        <dbReference type="ARBA" id="ARBA00004127"/>
    </source>
</evidence>
<comment type="caution">
    <text evidence="8">The sequence shown here is derived from an EMBL/GenBank/DDBJ whole genome shotgun (WGS) entry which is preliminary data.</text>
</comment>
<accession>A0AAJ0GW88</accession>
<dbReference type="GeneID" id="87881022"/>
<evidence type="ECO:0008006" key="10">
    <source>
        <dbReference type="Google" id="ProtNLM"/>
    </source>
</evidence>
<sequence>MALEKPPVLPIATSAERRSCSHRQPCIQPNTTIDRQKGDRVVRLATICLASFATGLSGIPLLLALPEPSSTGGLELDNSLSFHRLAHTALPFSLGAILAAAFIDPILRHSRACRSFPPFLLVPANILIGTGHAALLLLLLLPPMFRLPRDLSTALTAAAHLLIGAGSTVNLTTAILLLPRGSSSTPSLLGLINGVLAMGVVVTQTLCCCTGNMSLDDAGTPRWRHHLAALILALSCSCYCCSALFSLASQASSGSGWGTTPAAGGGCEEAEAEAEALDDDDKKKKKILPLQVNRGQGGFPPPASRLTLLGAVFTFAYQAAMVVVPVWLVLLIGGGGPGSSTGQVPLVYALLTFWAGIGVGSLALIPSVERSKQLMFSALVLSTGLLLLVWLFVDVFWNAVAAAGLVGFFMGPAYPWMVALLIRETSDEERAGGTAIVIAFGTSGTVTALFITQLADQLESPALLHLAVVGLFGGMLMSWNAMLDAKKKPELMGQGQTT</sequence>
<dbReference type="RefSeq" id="XP_062723019.1">
    <property type="nucleotide sequence ID" value="XM_062862193.1"/>
</dbReference>
<dbReference type="InterPro" id="IPR036259">
    <property type="entry name" value="MFS_trans_sf"/>
</dbReference>
<reference evidence="8" key="2">
    <citation type="submission" date="2023-06" db="EMBL/GenBank/DDBJ databases">
        <authorList>
            <consortium name="Lawrence Berkeley National Laboratory"/>
            <person name="Mondo S.J."/>
            <person name="Hensen N."/>
            <person name="Bonometti L."/>
            <person name="Westerberg I."/>
            <person name="Brannstrom I.O."/>
            <person name="Guillou S."/>
            <person name="Cros-Aarteil S."/>
            <person name="Calhoun S."/>
            <person name="Haridas S."/>
            <person name="Kuo A."/>
            <person name="Pangilinan J."/>
            <person name="Riley R."/>
            <person name="Labutti K."/>
            <person name="Andreopoulos B."/>
            <person name="Lipzen A."/>
            <person name="Chen C."/>
            <person name="Yanf M."/>
            <person name="Daum C."/>
            <person name="Ng V."/>
            <person name="Clum A."/>
            <person name="Steindorff A."/>
            <person name="Ohm R."/>
            <person name="Martin F."/>
            <person name="Silar P."/>
            <person name="Natvig D."/>
            <person name="Lalanne C."/>
            <person name="Gautier V."/>
            <person name="Ament-Velasquez S.L."/>
            <person name="Kruys A."/>
            <person name="Hutchinson M.I."/>
            <person name="Powell A.J."/>
            <person name="Barry K."/>
            <person name="Miller A.N."/>
            <person name="Grigoriev I.V."/>
            <person name="Debuchy R."/>
            <person name="Gladieux P."/>
            <person name="Thoren M.H."/>
            <person name="Johannesson H."/>
        </authorList>
    </citation>
    <scope>NUCLEOTIDE SEQUENCE</scope>
    <source>
        <strain evidence="8">CBS 333.67</strain>
    </source>
</reference>
<dbReference type="AlphaFoldDB" id="A0AAJ0GW88"/>
<feature type="transmembrane region" description="Helical" evidence="7">
    <location>
        <begin position="463"/>
        <end position="483"/>
    </location>
</feature>
<dbReference type="GO" id="GO:0012505">
    <property type="term" value="C:endomembrane system"/>
    <property type="evidence" value="ECO:0007669"/>
    <property type="project" value="UniProtKB-SubCell"/>
</dbReference>
<feature type="transmembrane region" description="Helical" evidence="7">
    <location>
        <begin position="346"/>
        <end position="365"/>
    </location>
</feature>
<feature type="transmembrane region" description="Helical" evidence="7">
    <location>
        <begin position="157"/>
        <end position="178"/>
    </location>
</feature>
<comment type="similarity">
    <text evidence="2">Belongs to the major facilitator superfamily.</text>
</comment>
<dbReference type="GO" id="GO:0016020">
    <property type="term" value="C:membrane"/>
    <property type="evidence" value="ECO:0007669"/>
    <property type="project" value="TreeGrafter"/>
</dbReference>
<keyword evidence="4 7" id="KW-0812">Transmembrane</keyword>
<keyword evidence="9" id="KW-1185">Reference proteome</keyword>
<dbReference type="Gene3D" id="1.20.1250.20">
    <property type="entry name" value="MFS general substrate transporter like domains"/>
    <property type="match status" value="1"/>
</dbReference>
<feature type="transmembrane region" description="Helical" evidence="7">
    <location>
        <begin position="399"/>
        <end position="422"/>
    </location>
</feature>
<feature type="transmembrane region" description="Helical" evidence="7">
    <location>
        <begin position="374"/>
        <end position="393"/>
    </location>
</feature>
<feature type="transmembrane region" description="Helical" evidence="7">
    <location>
        <begin position="227"/>
        <end position="248"/>
    </location>
</feature>
<dbReference type="PANTHER" id="PTHR23514:SF3">
    <property type="entry name" value="BYPASS OF STOP CODON PROTEIN 6"/>
    <property type="match status" value="1"/>
</dbReference>
<evidence type="ECO:0000313" key="9">
    <source>
        <dbReference type="Proteomes" id="UP001273166"/>
    </source>
</evidence>
<protein>
    <recommendedName>
        <fullName evidence="10">Major facilitator superfamily (MFS) profile domain-containing protein</fullName>
    </recommendedName>
</protein>
<feature type="transmembrane region" description="Helical" evidence="7">
    <location>
        <begin position="190"/>
        <end position="215"/>
    </location>
</feature>
<evidence type="ECO:0000256" key="6">
    <source>
        <dbReference type="ARBA" id="ARBA00023136"/>
    </source>
</evidence>
<dbReference type="InterPro" id="IPR051788">
    <property type="entry name" value="MFS_Transporter"/>
</dbReference>
<feature type="transmembrane region" description="Helical" evidence="7">
    <location>
        <begin position="44"/>
        <end position="65"/>
    </location>
</feature>
<reference evidence="8" key="1">
    <citation type="journal article" date="2023" name="Mol. Phylogenet. Evol.">
        <title>Genome-scale phylogeny and comparative genomics of the fungal order Sordariales.</title>
        <authorList>
            <person name="Hensen N."/>
            <person name="Bonometti L."/>
            <person name="Westerberg I."/>
            <person name="Brannstrom I.O."/>
            <person name="Guillou S."/>
            <person name="Cros-Aarteil S."/>
            <person name="Calhoun S."/>
            <person name="Haridas S."/>
            <person name="Kuo A."/>
            <person name="Mondo S."/>
            <person name="Pangilinan J."/>
            <person name="Riley R."/>
            <person name="LaButti K."/>
            <person name="Andreopoulos B."/>
            <person name="Lipzen A."/>
            <person name="Chen C."/>
            <person name="Yan M."/>
            <person name="Daum C."/>
            <person name="Ng V."/>
            <person name="Clum A."/>
            <person name="Steindorff A."/>
            <person name="Ohm R.A."/>
            <person name="Martin F."/>
            <person name="Silar P."/>
            <person name="Natvig D.O."/>
            <person name="Lalanne C."/>
            <person name="Gautier V."/>
            <person name="Ament-Velasquez S.L."/>
            <person name="Kruys A."/>
            <person name="Hutchinson M.I."/>
            <person name="Powell A.J."/>
            <person name="Barry K."/>
            <person name="Miller A.N."/>
            <person name="Grigoriev I.V."/>
            <person name="Debuchy R."/>
            <person name="Gladieux P."/>
            <person name="Hiltunen Thoren M."/>
            <person name="Johannesson H."/>
        </authorList>
    </citation>
    <scope>NUCLEOTIDE SEQUENCE</scope>
    <source>
        <strain evidence="8">CBS 333.67</strain>
    </source>
</reference>
<keyword evidence="6 7" id="KW-0472">Membrane</keyword>
<feature type="transmembrane region" description="Helical" evidence="7">
    <location>
        <begin position="119"/>
        <end position="145"/>
    </location>
</feature>
<name>A0AAJ0GW88_9PEZI</name>